<dbReference type="EMBL" id="CP009687">
    <property type="protein sequence ID" value="AKL95562.1"/>
    <property type="molecule type" value="Genomic_DNA"/>
</dbReference>
<dbReference type="RefSeq" id="WP_158386031.1">
    <property type="nucleotide sequence ID" value="NZ_CP009687.1"/>
</dbReference>
<accession>A0A0G3WCC0</accession>
<feature type="transmembrane region" description="Helical" evidence="1">
    <location>
        <begin position="23"/>
        <end position="49"/>
    </location>
</feature>
<keyword evidence="1" id="KW-1133">Transmembrane helix</keyword>
<dbReference type="AlphaFoldDB" id="A0A0G3WCC0"/>
<dbReference type="PATRIC" id="fig|84022.6.peg.2114"/>
<dbReference type="Proteomes" id="UP000035704">
    <property type="component" value="Chromosome"/>
</dbReference>
<proteinExistence type="predicted"/>
<keyword evidence="1" id="KW-0472">Membrane</keyword>
<dbReference type="STRING" id="84022.CACET_c21150"/>
<sequence length="51" mass="6059">MTRKESYEKKMTIQEMKNKQNQFIYESILSIVEFSLLIGCLFGLLMLLLEI</sequence>
<name>A0A0G3WCC0_9CLOT</name>
<organism evidence="2 3">
    <name type="scientific">Clostridium aceticum</name>
    <dbReference type="NCBI Taxonomy" id="84022"/>
    <lineage>
        <taxon>Bacteria</taxon>
        <taxon>Bacillati</taxon>
        <taxon>Bacillota</taxon>
        <taxon>Clostridia</taxon>
        <taxon>Eubacteriales</taxon>
        <taxon>Clostridiaceae</taxon>
        <taxon>Clostridium</taxon>
    </lineage>
</organism>
<evidence type="ECO:0000256" key="1">
    <source>
        <dbReference type="SAM" id="Phobius"/>
    </source>
</evidence>
<evidence type="ECO:0000313" key="3">
    <source>
        <dbReference type="Proteomes" id="UP000035704"/>
    </source>
</evidence>
<keyword evidence="1" id="KW-0812">Transmembrane</keyword>
<dbReference type="KEGG" id="cace:CACET_c21150"/>
<gene>
    <name evidence="2" type="ORF">CACET_c21150</name>
</gene>
<dbReference type="OrthoDB" id="9947761at2"/>
<protein>
    <submittedName>
        <fullName evidence="2">Uncharacterized protein</fullName>
    </submittedName>
</protein>
<evidence type="ECO:0000313" key="2">
    <source>
        <dbReference type="EMBL" id="AKL95562.1"/>
    </source>
</evidence>
<keyword evidence="3" id="KW-1185">Reference proteome</keyword>
<reference evidence="2 3" key="1">
    <citation type="submission" date="2014-10" db="EMBL/GenBank/DDBJ databases">
        <title>Genome sequence of Clostridium aceticum DSM 1496.</title>
        <authorList>
            <person name="Poehlein A."/>
            <person name="Schiel-Bengelsdorf B."/>
            <person name="Gottschalk G."/>
            <person name="Duerre P."/>
            <person name="Daniel R."/>
        </authorList>
    </citation>
    <scope>NUCLEOTIDE SEQUENCE [LARGE SCALE GENOMIC DNA]</scope>
    <source>
        <strain evidence="2 3">DSM 1496</strain>
    </source>
</reference>